<dbReference type="PANTHER" id="PTHR33164:SF43">
    <property type="entry name" value="HTH-TYPE TRANSCRIPTIONAL REPRESSOR YETL"/>
    <property type="match status" value="1"/>
</dbReference>
<sequence>MLSTSEPDPGDLHGAYRLLIADVYELATLTRRISDAETAPLGLTSAQWHVLSAISEEPRTVAAVARRLGLTRQAVQRVADVLVDAGRAERRPNRDHRTAPLLAITADGRAVLDELWTTTRERRADPLRRAGLSPEDLAQADATLRAVLAALRDGSA</sequence>
<proteinExistence type="predicted"/>
<dbReference type="RefSeq" id="WP_179444514.1">
    <property type="nucleotide sequence ID" value="NZ_JACBZS010000001.1"/>
</dbReference>
<keyword evidence="2" id="KW-0238">DNA-binding</keyword>
<protein>
    <submittedName>
        <fullName evidence="2">DNA-binding MarR family transcriptional regulator</fullName>
    </submittedName>
</protein>
<dbReference type="AlphaFoldDB" id="A0A7Z0D7Z8"/>
<evidence type="ECO:0000259" key="1">
    <source>
        <dbReference type="PROSITE" id="PS50995"/>
    </source>
</evidence>
<dbReference type="InterPro" id="IPR039422">
    <property type="entry name" value="MarR/SlyA-like"/>
</dbReference>
<dbReference type="GO" id="GO:0003677">
    <property type="term" value="F:DNA binding"/>
    <property type="evidence" value="ECO:0007669"/>
    <property type="project" value="UniProtKB-KW"/>
</dbReference>
<dbReference type="PROSITE" id="PS50995">
    <property type="entry name" value="HTH_MARR_2"/>
    <property type="match status" value="1"/>
</dbReference>
<dbReference type="Gene3D" id="1.10.10.10">
    <property type="entry name" value="Winged helix-like DNA-binding domain superfamily/Winged helix DNA-binding domain"/>
    <property type="match status" value="1"/>
</dbReference>
<dbReference type="InterPro" id="IPR036388">
    <property type="entry name" value="WH-like_DNA-bd_sf"/>
</dbReference>
<dbReference type="GO" id="GO:0006950">
    <property type="term" value="P:response to stress"/>
    <property type="evidence" value="ECO:0007669"/>
    <property type="project" value="TreeGrafter"/>
</dbReference>
<gene>
    <name evidence="2" type="ORF">GGQ54_001132</name>
</gene>
<dbReference type="InterPro" id="IPR036390">
    <property type="entry name" value="WH_DNA-bd_sf"/>
</dbReference>
<accession>A0A7Z0D7Z8</accession>
<dbReference type="Proteomes" id="UP000527616">
    <property type="component" value="Unassembled WGS sequence"/>
</dbReference>
<dbReference type="InterPro" id="IPR000835">
    <property type="entry name" value="HTH_MarR-typ"/>
</dbReference>
<feature type="domain" description="HTH marR-type" evidence="1">
    <location>
        <begin position="16"/>
        <end position="153"/>
    </location>
</feature>
<dbReference type="GO" id="GO:0003700">
    <property type="term" value="F:DNA-binding transcription factor activity"/>
    <property type="evidence" value="ECO:0007669"/>
    <property type="project" value="InterPro"/>
</dbReference>
<dbReference type="SUPFAM" id="SSF46785">
    <property type="entry name" value="Winged helix' DNA-binding domain"/>
    <property type="match status" value="1"/>
</dbReference>
<keyword evidence="3" id="KW-1185">Reference proteome</keyword>
<name>A0A7Z0D7Z8_9ACTN</name>
<comment type="caution">
    <text evidence="2">The sequence shown here is derived from an EMBL/GenBank/DDBJ whole genome shotgun (WGS) entry which is preliminary data.</text>
</comment>
<dbReference type="PANTHER" id="PTHR33164">
    <property type="entry name" value="TRANSCRIPTIONAL REGULATOR, MARR FAMILY"/>
    <property type="match status" value="1"/>
</dbReference>
<dbReference type="EMBL" id="JACBZS010000001">
    <property type="protein sequence ID" value="NYI70572.1"/>
    <property type="molecule type" value="Genomic_DNA"/>
</dbReference>
<dbReference type="SMART" id="SM00347">
    <property type="entry name" value="HTH_MARR"/>
    <property type="match status" value="1"/>
</dbReference>
<evidence type="ECO:0000313" key="2">
    <source>
        <dbReference type="EMBL" id="NYI70572.1"/>
    </source>
</evidence>
<evidence type="ECO:0000313" key="3">
    <source>
        <dbReference type="Proteomes" id="UP000527616"/>
    </source>
</evidence>
<reference evidence="2 3" key="1">
    <citation type="submission" date="2020-07" db="EMBL/GenBank/DDBJ databases">
        <title>Sequencing the genomes of 1000 actinobacteria strains.</title>
        <authorList>
            <person name="Klenk H.-P."/>
        </authorList>
    </citation>
    <scope>NUCLEOTIDE SEQUENCE [LARGE SCALE GENOMIC DNA]</scope>
    <source>
        <strain evidence="2 3">DSM 103164</strain>
    </source>
</reference>
<dbReference type="Pfam" id="PF12802">
    <property type="entry name" value="MarR_2"/>
    <property type="match status" value="1"/>
</dbReference>
<organism evidence="2 3">
    <name type="scientific">Naumannella cuiyingiana</name>
    <dbReference type="NCBI Taxonomy" id="1347891"/>
    <lineage>
        <taxon>Bacteria</taxon>
        <taxon>Bacillati</taxon>
        <taxon>Actinomycetota</taxon>
        <taxon>Actinomycetes</taxon>
        <taxon>Propionibacteriales</taxon>
        <taxon>Propionibacteriaceae</taxon>
        <taxon>Naumannella</taxon>
    </lineage>
</organism>